<evidence type="ECO:0000313" key="3">
    <source>
        <dbReference type="Proteomes" id="UP000033202"/>
    </source>
</evidence>
<comment type="caution">
    <text evidence="2">The sequence shown here is derived from an EMBL/GenBank/DDBJ whole genome shotgun (WGS) entry which is preliminary data.</text>
</comment>
<dbReference type="STRING" id="1219043.SCH01S_51_00370"/>
<keyword evidence="1" id="KW-1133">Transmembrane helix</keyword>
<evidence type="ECO:0000313" key="2">
    <source>
        <dbReference type="EMBL" id="GAO40706.1"/>
    </source>
</evidence>
<keyword evidence="1" id="KW-0472">Membrane</keyword>
<dbReference type="Proteomes" id="UP000033202">
    <property type="component" value="Unassembled WGS sequence"/>
</dbReference>
<gene>
    <name evidence="2" type="ORF">SCH01S_51_00370</name>
</gene>
<accession>A0A0E9MTE8</accession>
<feature type="transmembrane region" description="Helical" evidence="1">
    <location>
        <begin position="27"/>
        <end position="45"/>
    </location>
</feature>
<feature type="transmembrane region" description="Helical" evidence="1">
    <location>
        <begin position="65"/>
        <end position="89"/>
    </location>
</feature>
<feature type="transmembrane region" description="Helical" evidence="1">
    <location>
        <begin position="101"/>
        <end position="124"/>
    </location>
</feature>
<dbReference type="AlphaFoldDB" id="A0A0E9MTE8"/>
<dbReference type="EMBL" id="BBWU01000051">
    <property type="protein sequence ID" value="GAO40706.1"/>
    <property type="molecule type" value="Genomic_DNA"/>
</dbReference>
<organism evidence="2 3">
    <name type="scientific">Sphingomonas changbaiensis NBRC 104936</name>
    <dbReference type="NCBI Taxonomy" id="1219043"/>
    <lineage>
        <taxon>Bacteria</taxon>
        <taxon>Pseudomonadati</taxon>
        <taxon>Pseudomonadota</taxon>
        <taxon>Alphaproteobacteria</taxon>
        <taxon>Sphingomonadales</taxon>
        <taxon>Sphingomonadaceae</taxon>
        <taxon>Sphingomonas</taxon>
    </lineage>
</organism>
<name>A0A0E9MTE8_9SPHN</name>
<sequence length="272" mass="29711">MATIANTIGLAGRNQAGTSIGRAIDRWVYVFMAALFIAITLGGFIPDSLAKIAAVKAGERPPFHIILHVHAVLMASFLLLLLAQTALVATGKRKLHRTLGVTAFALVPAIVVVGFMLAVGNYHWVWAAARTASGDAGQSLRQLVLILDDILLMQLRIGVLFPLFMVIGLWARRSDAGLHKRMMILATAVPLPAAIDRLSWLLPTTLPTSAISTDLYVLVAIAPMFVWDLVRNGRVHRAYSIWFAVNLPFAIAVHGLWETQWWHSTAPRLMGV</sequence>
<evidence type="ECO:0000256" key="1">
    <source>
        <dbReference type="SAM" id="Phobius"/>
    </source>
</evidence>
<keyword evidence="3" id="KW-1185">Reference proteome</keyword>
<feature type="transmembrane region" description="Helical" evidence="1">
    <location>
        <begin position="239"/>
        <end position="257"/>
    </location>
</feature>
<proteinExistence type="predicted"/>
<reference evidence="2 3" key="1">
    <citation type="submission" date="2015-04" db="EMBL/GenBank/DDBJ databases">
        <title>Whole genome shotgun sequence of Sphingomonas changbaiensis NBRC 104936.</title>
        <authorList>
            <person name="Katano-Makiyama Y."/>
            <person name="Hosoyama A."/>
            <person name="Hashimoto M."/>
            <person name="Noguchi M."/>
            <person name="Tsuchikane K."/>
            <person name="Ohji S."/>
            <person name="Yamazoe A."/>
            <person name="Ichikawa N."/>
            <person name="Kimura A."/>
            <person name="Fujita N."/>
        </authorList>
    </citation>
    <scope>NUCLEOTIDE SEQUENCE [LARGE SCALE GENOMIC DNA]</scope>
    <source>
        <strain evidence="2 3">NBRC 104936</strain>
    </source>
</reference>
<protein>
    <submittedName>
        <fullName evidence="2">Uncharacterized protein</fullName>
    </submittedName>
</protein>
<feature type="transmembrane region" description="Helical" evidence="1">
    <location>
        <begin position="150"/>
        <end position="171"/>
    </location>
</feature>
<keyword evidence="1" id="KW-0812">Transmembrane</keyword>
<dbReference type="RefSeq" id="WP_217995439.1">
    <property type="nucleotide sequence ID" value="NZ_BBWU01000051.1"/>
</dbReference>